<dbReference type="AlphaFoldDB" id="A0A1L0BMT2"/>
<organism evidence="1 2">
    <name type="scientific">Sungouiella intermedia</name>
    <dbReference type="NCBI Taxonomy" id="45354"/>
    <lineage>
        <taxon>Eukaryota</taxon>
        <taxon>Fungi</taxon>
        <taxon>Dikarya</taxon>
        <taxon>Ascomycota</taxon>
        <taxon>Saccharomycotina</taxon>
        <taxon>Pichiomycetes</taxon>
        <taxon>Metschnikowiaceae</taxon>
        <taxon>Sungouiella</taxon>
    </lineage>
</organism>
<accession>A0A1L0BMT2</accession>
<evidence type="ECO:0000313" key="1">
    <source>
        <dbReference type="EMBL" id="SGZ52687.1"/>
    </source>
</evidence>
<reference evidence="1 2" key="1">
    <citation type="submission" date="2016-10" db="EMBL/GenBank/DDBJ databases">
        <authorList>
            <person name="de Groot N.N."/>
        </authorList>
    </citation>
    <scope>NUCLEOTIDE SEQUENCE [LARGE SCALE GENOMIC DNA]</scope>
    <source>
        <strain evidence="1 2">PYCC 4715</strain>
    </source>
</reference>
<proteinExistence type="predicted"/>
<dbReference type="Proteomes" id="UP000182259">
    <property type="component" value="Chromosome II"/>
</dbReference>
<dbReference type="EMBL" id="LT635765">
    <property type="protein sequence ID" value="SGZ52687.1"/>
    <property type="molecule type" value="Genomic_DNA"/>
</dbReference>
<evidence type="ECO:0000313" key="2">
    <source>
        <dbReference type="Proteomes" id="UP000182259"/>
    </source>
</evidence>
<name>A0A1L0BMT2_9ASCO</name>
<protein>
    <submittedName>
        <fullName evidence="1">CIC11C00000004163</fullName>
    </submittedName>
</protein>
<sequence>MHLSHIVPVLSHDCIGLAETEFRLEWPESDLVASAKENWRWKVPFDGSTIEFVVVCERL</sequence>
<gene>
    <name evidence="1" type="ORF">SAMEA4029009_CIC11G00000004163</name>
</gene>